<dbReference type="InterPro" id="IPR046357">
    <property type="entry name" value="PPIase_dom_sf"/>
</dbReference>
<dbReference type="PANTHER" id="PTHR47529">
    <property type="entry name" value="PEPTIDYL-PROLYL CIS-TRANS ISOMERASE D"/>
    <property type="match status" value="1"/>
</dbReference>
<proteinExistence type="inferred from homology"/>
<dbReference type="Pfam" id="PF13623">
    <property type="entry name" value="SurA_N_2"/>
    <property type="match status" value="1"/>
</dbReference>
<dbReference type="Proteomes" id="UP001297092">
    <property type="component" value="Unassembled WGS sequence"/>
</dbReference>
<name>A0ABS5S2J7_9FLAO</name>
<evidence type="ECO:0000256" key="9">
    <source>
        <dbReference type="ARBA" id="ARBA00040743"/>
    </source>
</evidence>
<evidence type="ECO:0000256" key="6">
    <source>
        <dbReference type="ARBA" id="ARBA00023136"/>
    </source>
</evidence>
<evidence type="ECO:0000256" key="5">
    <source>
        <dbReference type="ARBA" id="ARBA00022989"/>
    </source>
</evidence>
<dbReference type="PROSITE" id="PS50198">
    <property type="entry name" value="PPIC_PPIASE_2"/>
    <property type="match status" value="1"/>
</dbReference>
<feature type="domain" description="PpiC" evidence="12">
    <location>
        <begin position="346"/>
        <end position="452"/>
    </location>
</feature>
<dbReference type="InterPro" id="IPR000297">
    <property type="entry name" value="PPIase_PpiC"/>
</dbReference>
<dbReference type="InterPro" id="IPR027304">
    <property type="entry name" value="Trigger_fact/SurA_dom_sf"/>
</dbReference>
<sequence>MAILNSIRKRGIFLILIIALALFAFILSDILTKGSTGPKGGDNIATVNGTDISRQSFMENVEMAQQQMGPNSNSTQAMNMVWERELRRVIMEEQIEKAGITVEKAQIDNALKTSLANNPTFLNDAGEVDDAKVQEYIASIKNSNKQAYDQWLAYEENTAKSILQNTYMNMVKGGMRATVAEGEEDYRFQNDNVSFEYVYIPYSKIPDAEITVSDDEIKKYISEHPKEYQVDPQADIQYVFFSEEPSQADIADAETATAAMLNNKVEFNSGTKMNDTIAGFRNAKNYEEYVNANSDVPYYDRWMFKKDLPASVADTLINLNQGNVYGPYRVDNTYNLSKVLETKQMPDSTTSKHILIRYVGTMRAPETITRTKEEAKTLADSLLTVVKKDKTKFAELATQFSDDTSKSNGGDLGPAAPGMMVPAFNDFIFGNAPGSIGLVETDFGYHVVEVTKQTEPKKAVKLATVVKNIEASEKTNNDVFTNASKFEVAVQKGDFAEVAKTQNKEVKPVNKIGFMDANIPGIGNNRSIVTWAFNEETEVGDTKRFSTPEGYVIAQLTRRNEKGLMSVSEASATVTPILRNKKKAEKIRESIKGNTLEEIAKEQQVAVQNASAVSMSSPLVPGAGNEPKVVGAAFGKKAGETTSLIDGKTGVFKLKVTAINAAPKLQSYSNYANQLTAKSAPAANSGVYNALKKNADIEDNRASFY</sequence>
<reference evidence="13 14" key="1">
    <citation type="submission" date="2021-05" db="EMBL/GenBank/DDBJ databases">
        <title>Aequorivita echinoideorum JCM 30378 genome.</title>
        <authorList>
            <person name="Zhang H."/>
            <person name="Li C."/>
        </authorList>
    </citation>
    <scope>NUCLEOTIDE SEQUENCE [LARGE SCALE GENOMIC DNA]</scope>
    <source>
        <strain evidence="13 14">JCM30378</strain>
    </source>
</reference>
<evidence type="ECO:0000256" key="2">
    <source>
        <dbReference type="ARBA" id="ARBA00022475"/>
    </source>
</evidence>
<keyword evidence="6" id="KW-0472">Membrane</keyword>
<dbReference type="PANTHER" id="PTHR47529:SF1">
    <property type="entry name" value="PERIPLASMIC CHAPERONE PPID"/>
    <property type="match status" value="1"/>
</dbReference>
<evidence type="ECO:0000313" key="14">
    <source>
        <dbReference type="Proteomes" id="UP001297092"/>
    </source>
</evidence>
<dbReference type="InterPro" id="IPR023058">
    <property type="entry name" value="PPIase_PpiC_CS"/>
</dbReference>
<protein>
    <recommendedName>
        <fullName evidence="9">Periplasmic chaperone PpiD</fullName>
    </recommendedName>
    <alternativeName>
        <fullName evidence="10">Periplasmic folding chaperone</fullName>
    </alternativeName>
</protein>
<evidence type="ECO:0000313" key="13">
    <source>
        <dbReference type="EMBL" id="MBT0607429.1"/>
    </source>
</evidence>
<evidence type="ECO:0000256" key="11">
    <source>
        <dbReference type="PROSITE-ProRule" id="PRU00278"/>
    </source>
</evidence>
<evidence type="ECO:0000256" key="10">
    <source>
        <dbReference type="ARBA" id="ARBA00042775"/>
    </source>
</evidence>
<dbReference type="SUPFAM" id="SSF109998">
    <property type="entry name" value="Triger factor/SurA peptide-binding domain-like"/>
    <property type="match status" value="2"/>
</dbReference>
<dbReference type="RefSeq" id="WP_214112299.1">
    <property type="nucleotide sequence ID" value="NZ_JAHCTB010000002.1"/>
</dbReference>
<gene>
    <name evidence="13" type="ORF">KIV10_04480</name>
</gene>
<dbReference type="PROSITE" id="PS01096">
    <property type="entry name" value="PPIC_PPIASE_1"/>
    <property type="match status" value="1"/>
</dbReference>
<dbReference type="SUPFAM" id="SSF54534">
    <property type="entry name" value="FKBP-like"/>
    <property type="match status" value="1"/>
</dbReference>
<keyword evidence="5" id="KW-1133">Transmembrane helix</keyword>
<keyword evidence="7" id="KW-0143">Chaperone</keyword>
<dbReference type="InterPro" id="IPR052029">
    <property type="entry name" value="PpiD_chaperone"/>
</dbReference>
<dbReference type="GO" id="GO:0003755">
    <property type="term" value="F:peptidyl-prolyl cis-trans isomerase activity"/>
    <property type="evidence" value="ECO:0007669"/>
    <property type="project" value="UniProtKB-EC"/>
</dbReference>
<keyword evidence="4" id="KW-0812">Transmembrane</keyword>
<evidence type="ECO:0000256" key="8">
    <source>
        <dbReference type="ARBA" id="ARBA00038408"/>
    </source>
</evidence>
<comment type="caution">
    <text evidence="13">The sequence shown here is derived from an EMBL/GenBank/DDBJ whole genome shotgun (WGS) entry which is preliminary data.</text>
</comment>
<dbReference type="Gene3D" id="3.10.50.40">
    <property type="match status" value="1"/>
</dbReference>
<evidence type="ECO:0000256" key="1">
    <source>
        <dbReference type="ARBA" id="ARBA00004382"/>
    </source>
</evidence>
<accession>A0ABS5S2J7</accession>
<evidence type="ECO:0000256" key="3">
    <source>
        <dbReference type="ARBA" id="ARBA00022519"/>
    </source>
</evidence>
<evidence type="ECO:0000256" key="4">
    <source>
        <dbReference type="ARBA" id="ARBA00022692"/>
    </source>
</evidence>
<organism evidence="13 14">
    <name type="scientific">Aequorivita echinoideorum</name>
    <dbReference type="NCBI Taxonomy" id="1549647"/>
    <lineage>
        <taxon>Bacteria</taxon>
        <taxon>Pseudomonadati</taxon>
        <taxon>Bacteroidota</taxon>
        <taxon>Flavobacteriia</taxon>
        <taxon>Flavobacteriales</taxon>
        <taxon>Flavobacteriaceae</taxon>
        <taxon>Aequorivita</taxon>
    </lineage>
</organism>
<keyword evidence="3" id="KW-0997">Cell inner membrane</keyword>
<dbReference type="EMBL" id="JAHCTB010000002">
    <property type="protein sequence ID" value="MBT0607429.1"/>
    <property type="molecule type" value="Genomic_DNA"/>
</dbReference>
<evidence type="ECO:0000259" key="12">
    <source>
        <dbReference type="PROSITE" id="PS50198"/>
    </source>
</evidence>
<comment type="subcellular location">
    <subcellularLocation>
        <location evidence="1">Cell inner membrane</location>
        <topology evidence="1">Single-pass type II membrane protein</topology>
        <orientation evidence="1">Periplasmic side</orientation>
    </subcellularLocation>
</comment>
<keyword evidence="2" id="KW-1003">Cell membrane</keyword>
<keyword evidence="11 13" id="KW-0413">Isomerase</keyword>
<keyword evidence="11" id="KW-0697">Rotamase</keyword>
<comment type="similarity">
    <text evidence="8">Belongs to the PpiD chaperone family.</text>
</comment>
<dbReference type="Pfam" id="PF13616">
    <property type="entry name" value="Rotamase_3"/>
    <property type="match status" value="1"/>
</dbReference>
<keyword evidence="14" id="KW-1185">Reference proteome</keyword>
<evidence type="ECO:0000256" key="7">
    <source>
        <dbReference type="ARBA" id="ARBA00023186"/>
    </source>
</evidence>